<name>A0A2S4UHJ0_9BASI</name>
<feature type="compositionally biased region" description="Polar residues" evidence="1">
    <location>
        <begin position="9"/>
        <end position="22"/>
    </location>
</feature>
<accession>A0A2S4UHJ0</accession>
<evidence type="ECO:0000256" key="1">
    <source>
        <dbReference type="SAM" id="MobiDB-lite"/>
    </source>
</evidence>
<feature type="compositionally biased region" description="Polar residues" evidence="1">
    <location>
        <begin position="110"/>
        <end position="119"/>
    </location>
</feature>
<feature type="compositionally biased region" description="Polar residues" evidence="1">
    <location>
        <begin position="153"/>
        <end position="168"/>
    </location>
</feature>
<evidence type="ECO:0000313" key="2">
    <source>
        <dbReference type="EMBL" id="POV96762.1"/>
    </source>
</evidence>
<sequence>MESRKNQMAHPTNSWASLQSNYLPHMDSHPLNDSPGLRNGVLDGDHPNLSDRGLYNTDPNHHTSNGPGNSLPSNYLPHMDSHTLSDSSGLRNGVSDGDHPNLSDRGLYNTDPNHLTSGSLPPLSHLNQQDHHHQSTYPPPDRSQHPQHGISRDPSNPTNPGSQALQNNAGGGIGPIRGSPATPVHRALPYSRLEGQRLTQDHVLTPSNRSSLSSVGSSHWRNSIQSSTSSDMLAVTIQTETFNSIRNIVKGLQDHGDNTKELTQIAQPLFQVGTMARAVVLILTSFQELTGASQRSKPSSDVSGSEPPKPSSAQPFRQLLLQPNLDQYSRGDSKTKKGPNVKTPYTLVKEALDAKDTQWLTQNLLIQWRDNSDDVKRVDKLISAKLKADKNALAAIIKENLDSPDAVETLDQLVTQVYSQLTSRFKDARGKKIANDQHITKPAKARLAYLRFQIHPNNLLIIKNKGTKITTPGFWNQIDKDLAHRSCGTEAYQFAFSNLVLLKDAKVWDGKKGASDVTAEEAALPTEDEIQAEMQRLNGIQP</sequence>
<feature type="compositionally biased region" description="Polar residues" evidence="1">
    <location>
        <begin position="219"/>
        <end position="228"/>
    </location>
</feature>
<reference evidence="2" key="1">
    <citation type="submission" date="2017-12" db="EMBL/GenBank/DDBJ databases">
        <title>Gene loss provides genomic basis for host adaptation in cereal stripe rust fungi.</title>
        <authorList>
            <person name="Xia C."/>
        </authorList>
    </citation>
    <scope>NUCLEOTIDE SEQUENCE [LARGE SCALE GENOMIC DNA]</scope>
    <source>
        <strain evidence="2">93-210</strain>
    </source>
</reference>
<feature type="compositionally biased region" description="Low complexity" evidence="1">
    <location>
        <begin position="207"/>
        <end position="218"/>
    </location>
</feature>
<feature type="compositionally biased region" description="Polar residues" evidence="1">
    <location>
        <begin position="292"/>
        <end position="303"/>
    </location>
</feature>
<dbReference type="Proteomes" id="UP000239156">
    <property type="component" value="Unassembled WGS sequence"/>
</dbReference>
<gene>
    <name evidence="2" type="ORF">PSTT_15456</name>
</gene>
<protein>
    <submittedName>
        <fullName evidence="2">Uncharacterized protein</fullName>
    </submittedName>
</protein>
<feature type="region of interest" description="Disordered" evidence="1">
    <location>
        <begin position="292"/>
        <end position="314"/>
    </location>
</feature>
<keyword evidence="3" id="KW-1185">Reference proteome</keyword>
<feature type="region of interest" description="Disordered" evidence="1">
    <location>
        <begin position="1"/>
        <end position="184"/>
    </location>
</feature>
<dbReference type="VEuPathDB" id="FungiDB:PSTT_15456"/>
<dbReference type="VEuPathDB" id="FungiDB:PSHT_12821"/>
<evidence type="ECO:0000313" key="3">
    <source>
        <dbReference type="Proteomes" id="UP000239156"/>
    </source>
</evidence>
<organism evidence="2 3">
    <name type="scientific">Puccinia striiformis</name>
    <dbReference type="NCBI Taxonomy" id="27350"/>
    <lineage>
        <taxon>Eukaryota</taxon>
        <taxon>Fungi</taxon>
        <taxon>Dikarya</taxon>
        <taxon>Basidiomycota</taxon>
        <taxon>Pucciniomycotina</taxon>
        <taxon>Pucciniomycetes</taxon>
        <taxon>Pucciniales</taxon>
        <taxon>Pucciniaceae</taxon>
        <taxon>Puccinia</taxon>
    </lineage>
</organism>
<comment type="caution">
    <text evidence="2">The sequence shown here is derived from an EMBL/GenBank/DDBJ whole genome shotgun (WGS) entry which is preliminary data.</text>
</comment>
<dbReference type="AlphaFoldDB" id="A0A2S4UHJ0"/>
<feature type="region of interest" description="Disordered" evidence="1">
    <location>
        <begin position="202"/>
        <end position="228"/>
    </location>
</feature>
<dbReference type="EMBL" id="PKSL01000285">
    <property type="protein sequence ID" value="POV96762.1"/>
    <property type="molecule type" value="Genomic_DNA"/>
</dbReference>
<proteinExistence type="predicted"/>
<feature type="compositionally biased region" description="Polar residues" evidence="1">
    <location>
        <begin position="62"/>
        <end position="73"/>
    </location>
</feature>